<dbReference type="EMBL" id="JBHSFI010000006">
    <property type="protein sequence ID" value="MFC4630593.1"/>
    <property type="molecule type" value="Genomic_DNA"/>
</dbReference>
<evidence type="ECO:0000313" key="2">
    <source>
        <dbReference type="Proteomes" id="UP001596011"/>
    </source>
</evidence>
<comment type="caution">
    <text evidence="1">The sequence shown here is derived from an EMBL/GenBank/DDBJ whole genome shotgun (WGS) entry which is preliminary data.</text>
</comment>
<organism evidence="1 2">
    <name type="scientific">Promicromonospora alba</name>
    <dbReference type="NCBI Taxonomy" id="1616110"/>
    <lineage>
        <taxon>Bacteria</taxon>
        <taxon>Bacillati</taxon>
        <taxon>Actinomycetota</taxon>
        <taxon>Actinomycetes</taxon>
        <taxon>Micrococcales</taxon>
        <taxon>Promicromonosporaceae</taxon>
        <taxon>Promicromonospora</taxon>
    </lineage>
</organism>
<reference evidence="2" key="1">
    <citation type="journal article" date="2019" name="Int. J. Syst. Evol. Microbiol.">
        <title>The Global Catalogue of Microorganisms (GCM) 10K type strain sequencing project: providing services to taxonomists for standard genome sequencing and annotation.</title>
        <authorList>
            <consortium name="The Broad Institute Genomics Platform"/>
            <consortium name="The Broad Institute Genome Sequencing Center for Infectious Disease"/>
            <person name="Wu L."/>
            <person name="Ma J."/>
        </authorList>
    </citation>
    <scope>NUCLEOTIDE SEQUENCE [LARGE SCALE GENOMIC DNA]</scope>
    <source>
        <strain evidence="2">CCUG 42722</strain>
    </source>
</reference>
<dbReference type="RefSeq" id="WP_377138534.1">
    <property type="nucleotide sequence ID" value="NZ_JBHSFI010000006.1"/>
</dbReference>
<evidence type="ECO:0000313" key="1">
    <source>
        <dbReference type="EMBL" id="MFC4630593.1"/>
    </source>
</evidence>
<gene>
    <name evidence="1" type="ORF">ACFO6V_20275</name>
</gene>
<name>A0ABV9HK45_9MICO</name>
<accession>A0ABV9HK45</accession>
<dbReference type="Proteomes" id="UP001596011">
    <property type="component" value="Unassembled WGS sequence"/>
</dbReference>
<sequence length="98" mass="10996">MDQVVQDAARTALLELCRGGSPVVCNETVDEVIAIAARRWRSFERRSAKRSDDLDARAEDLAKGLRDHFEVQPQLVGPLMEDYRHLAGVLAAEFSRET</sequence>
<proteinExistence type="predicted"/>
<protein>
    <submittedName>
        <fullName evidence="1">Uncharacterized protein</fullName>
    </submittedName>
</protein>
<keyword evidence="2" id="KW-1185">Reference proteome</keyword>